<dbReference type="PROSITE" id="PS51462">
    <property type="entry name" value="NUDIX"/>
    <property type="match status" value="1"/>
</dbReference>
<dbReference type="GO" id="GO:0006754">
    <property type="term" value="P:ATP biosynthetic process"/>
    <property type="evidence" value="ECO:0007669"/>
    <property type="project" value="TreeGrafter"/>
</dbReference>
<gene>
    <name evidence="4" type="ORF">ENG67_04965</name>
</gene>
<evidence type="ECO:0000313" key="4">
    <source>
        <dbReference type="EMBL" id="HDM90540.1"/>
    </source>
</evidence>
<evidence type="ECO:0000259" key="3">
    <source>
        <dbReference type="PROSITE" id="PS51462"/>
    </source>
</evidence>
<dbReference type="InterPro" id="IPR020084">
    <property type="entry name" value="NUDIX_hydrolase_CS"/>
</dbReference>
<accession>A0A7C1BG01</accession>
<dbReference type="InterPro" id="IPR020476">
    <property type="entry name" value="Nudix_hydrolase"/>
</dbReference>
<dbReference type="Proteomes" id="UP000885931">
    <property type="component" value="Unassembled WGS sequence"/>
</dbReference>
<sequence>MARVKFEISAGGVVFRRRDSQVEVAMIGLKGGEVWAIPKGLVEKGESLEEAALREVREETGLEARIVDRIDKIDYWFYWKEGDSKVKHHKIVYFYLMEYIGGSVADHDFEVEEVRWFPIDEAIEVASYKSEKRVLEKAKEMIQSYALG</sequence>
<comment type="similarity">
    <text evidence="2">Belongs to the Nudix hydrolase family.</text>
</comment>
<dbReference type="PROSITE" id="PS00893">
    <property type="entry name" value="NUDIX_BOX"/>
    <property type="match status" value="1"/>
</dbReference>
<dbReference type="InterPro" id="IPR015797">
    <property type="entry name" value="NUDIX_hydrolase-like_dom_sf"/>
</dbReference>
<feature type="domain" description="Nudix hydrolase" evidence="3">
    <location>
        <begin position="5"/>
        <end position="141"/>
    </location>
</feature>
<dbReference type="InterPro" id="IPR000086">
    <property type="entry name" value="NUDIX_hydrolase_dom"/>
</dbReference>
<dbReference type="PRINTS" id="PR00502">
    <property type="entry name" value="NUDIXFAMILY"/>
</dbReference>
<dbReference type="CDD" id="cd03673">
    <property type="entry name" value="NUDIX_Ap6A_hydrolase"/>
    <property type="match status" value="1"/>
</dbReference>
<name>A0A7C1BG01_UNCW3</name>
<evidence type="ECO:0000256" key="2">
    <source>
        <dbReference type="RuleBase" id="RU003476"/>
    </source>
</evidence>
<dbReference type="PANTHER" id="PTHR21340:SF0">
    <property type="entry name" value="BIS(5'-NUCLEOSYL)-TETRAPHOSPHATASE [ASYMMETRICAL]"/>
    <property type="match status" value="1"/>
</dbReference>
<dbReference type="AlphaFoldDB" id="A0A7C1BG01"/>
<dbReference type="InterPro" id="IPR051325">
    <property type="entry name" value="Nudix_hydrolase_domain"/>
</dbReference>
<proteinExistence type="inferred from homology"/>
<dbReference type="SUPFAM" id="SSF55811">
    <property type="entry name" value="Nudix"/>
    <property type="match status" value="1"/>
</dbReference>
<dbReference type="GO" id="GO:0004081">
    <property type="term" value="F:bis(5'-nucleosyl)-tetraphosphatase (asymmetrical) activity"/>
    <property type="evidence" value="ECO:0007669"/>
    <property type="project" value="TreeGrafter"/>
</dbReference>
<evidence type="ECO:0000256" key="1">
    <source>
        <dbReference type="ARBA" id="ARBA00022801"/>
    </source>
</evidence>
<organism evidence="4">
    <name type="scientific">candidate division WOR-3 bacterium</name>
    <dbReference type="NCBI Taxonomy" id="2052148"/>
    <lineage>
        <taxon>Bacteria</taxon>
        <taxon>Bacteria division WOR-3</taxon>
    </lineage>
</organism>
<dbReference type="Pfam" id="PF00293">
    <property type="entry name" value="NUDIX"/>
    <property type="match status" value="1"/>
</dbReference>
<dbReference type="EMBL" id="DRBW01000188">
    <property type="protein sequence ID" value="HDM90540.1"/>
    <property type="molecule type" value="Genomic_DNA"/>
</dbReference>
<dbReference type="Gene3D" id="3.90.79.10">
    <property type="entry name" value="Nucleoside Triphosphate Pyrophosphohydrolase"/>
    <property type="match status" value="1"/>
</dbReference>
<protein>
    <submittedName>
        <fullName evidence="4">NUDIX hydrolase</fullName>
    </submittedName>
</protein>
<reference evidence="4" key="1">
    <citation type="journal article" date="2020" name="mSystems">
        <title>Genome- and Community-Level Interaction Insights into Carbon Utilization and Element Cycling Functions of Hydrothermarchaeota in Hydrothermal Sediment.</title>
        <authorList>
            <person name="Zhou Z."/>
            <person name="Liu Y."/>
            <person name="Xu W."/>
            <person name="Pan J."/>
            <person name="Luo Z.H."/>
            <person name="Li M."/>
        </authorList>
    </citation>
    <scope>NUCLEOTIDE SEQUENCE [LARGE SCALE GENOMIC DNA]</scope>
    <source>
        <strain evidence="4">HyVt-237</strain>
    </source>
</reference>
<keyword evidence="1 2" id="KW-0378">Hydrolase</keyword>
<dbReference type="PANTHER" id="PTHR21340">
    <property type="entry name" value="DIADENOSINE 5,5-P1,P4-TETRAPHOSPHATE PYROPHOSPHOHYDROLASE MUTT"/>
    <property type="match status" value="1"/>
</dbReference>
<comment type="caution">
    <text evidence="4">The sequence shown here is derived from an EMBL/GenBank/DDBJ whole genome shotgun (WGS) entry which is preliminary data.</text>
</comment>
<dbReference type="GO" id="GO:0006167">
    <property type="term" value="P:AMP biosynthetic process"/>
    <property type="evidence" value="ECO:0007669"/>
    <property type="project" value="TreeGrafter"/>
</dbReference>